<reference evidence="2" key="2">
    <citation type="journal article" date="2023" name="IMA Fungus">
        <title>Comparative genomic study of the Penicillium genus elucidates a diverse pangenome and 15 lateral gene transfer events.</title>
        <authorList>
            <person name="Petersen C."/>
            <person name="Sorensen T."/>
            <person name="Nielsen M.R."/>
            <person name="Sondergaard T.E."/>
            <person name="Sorensen J.L."/>
            <person name="Fitzpatrick D.A."/>
            <person name="Frisvad J.C."/>
            <person name="Nielsen K.L."/>
        </authorList>
    </citation>
    <scope>NUCLEOTIDE SEQUENCE</scope>
    <source>
        <strain evidence="2">IBT 30761</strain>
    </source>
</reference>
<evidence type="ECO:0000313" key="2">
    <source>
        <dbReference type="EMBL" id="KAJ5090729.1"/>
    </source>
</evidence>
<dbReference type="EMBL" id="JAPQKI010000009">
    <property type="protein sequence ID" value="KAJ5090729.1"/>
    <property type="molecule type" value="Genomic_DNA"/>
</dbReference>
<keyword evidence="1" id="KW-0732">Signal</keyword>
<organism evidence="2 3">
    <name type="scientific">Penicillium argentinense</name>
    <dbReference type="NCBI Taxonomy" id="1131581"/>
    <lineage>
        <taxon>Eukaryota</taxon>
        <taxon>Fungi</taxon>
        <taxon>Dikarya</taxon>
        <taxon>Ascomycota</taxon>
        <taxon>Pezizomycotina</taxon>
        <taxon>Eurotiomycetes</taxon>
        <taxon>Eurotiomycetidae</taxon>
        <taxon>Eurotiales</taxon>
        <taxon>Aspergillaceae</taxon>
        <taxon>Penicillium</taxon>
    </lineage>
</organism>
<gene>
    <name evidence="2" type="ORF">N7532_009413</name>
</gene>
<dbReference type="RefSeq" id="XP_056472710.1">
    <property type="nucleotide sequence ID" value="XM_056621904.1"/>
</dbReference>
<dbReference type="SUPFAM" id="SSF69318">
    <property type="entry name" value="Integrin alpha N-terminal domain"/>
    <property type="match status" value="1"/>
</dbReference>
<dbReference type="PANTHER" id="PTHR46580">
    <property type="entry name" value="SENSOR KINASE-RELATED"/>
    <property type="match status" value="1"/>
</dbReference>
<reference evidence="2" key="1">
    <citation type="submission" date="2022-11" db="EMBL/GenBank/DDBJ databases">
        <authorList>
            <person name="Petersen C."/>
        </authorList>
    </citation>
    <scope>NUCLEOTIDE SEQUENCE</scope>
    <source>
        <strain evidence="2">IBT 30761</strain>
    </source>
</reference>
<dbReference type="InterPro" id="IPR028994">
    <property type="entry name" value="Integrin_alpha_N"/>
</dbReference>
<proteinExistence type="predicted"/>
<protein>
    <recommendedName>
        <fullName evidence="4">VCBS repeat-containing protein</fullName>
    </recommendedName>
</protein>
<evidence type="ECO:0000256" key="1">
    <source>
        <dbReference type="ARBA" id="ARBA00022729"/>
    </source>
</evidence>
<evidence type="ECO:0000313" key="3">
    <source>
        <dbReference type="Proteomes" id="UP001149074"/>
    </source>
</evidence>
<dbReference type="PANTHER" id="PTHR46580:SF2">
    <property type="entry name" value="MAM DOMAIN-CONTAINING PROTEIN"/>
    <property type="match status" value="1"/>
</dbReference>
<dbReference type="Proteomes" id="UP001149074">
    <property type="component" value="Unassembled WGS sequence"/>
</dbReference>
<comment type="caution">
    <text evidence="2">The sequence shown here is derived from an EMBL/GenBank/DDBJ whole genome shotgun (WGS) entry which is preliminary data.</text>
</comment>
<name>A0A9W9EZH1_9EURO</name>
<keyword evidence="3" id="KW-1185">Reference proteome</keyword>
<dbReference type="InterPro" id="IPR013517">
    <property type="entry name" value="FG-GAP"/>
</dbReference>
<accession>A0A9W9EZH1</accession>
<dbReference type="Pfam" id="PF13517">
    <property type="entry name" value="FG-GAP_3"/>
    <property type="match status" value="1"/>
</dbReference>
<sequence length="192" mass="19886">MAISMRVGVVPFGVAEGDLNRDGHSGDNSVSVFLGTGSGKLQSQITFSVGSIPYEIALGDFNKDGHIDIVTAKQDMQASSNDTVSVPLGPGSGGFQTQAVFGVRETPISVAVGVFDKDGNPYIVATNAVSNTVSVLLGNGAWDFQTQVTFDVGMSPVDVIADNFNGDDYLDNLVGNVGENTVGHLLGKPCDS</sequence>
<dbReference type="Gene3D" id="2.30.30.100">
    <property type="match status" value="2"/>
</dbReference>
<dbReference type="OrthoDB" id="4368636at2759"/>
<dbReference type="AlphaFoldDB" id="A0A9W9EZH1"/>
<evidence type="ECO:0008006" key="4">
    <source>
        <dbReference type="Google" id="ProtNLM"/>
    </source>
</evidence>
<dbReference type="GeneID" id="81360883"/>